<dbReference type="OrthoDB" id="2608976at2759"/>
<evidence type="ECO:0000256" key="1">
    <source>
        <dbReference type="SAM" id="MobiDB-lite"/>
    </source>
</evidence>
<evidence type="ECO:0000313" key="3">
    <source>
        <dbReference type="Proteomes" id="UP000054538"/>
    </source>
</evidence>
<feature type="region of interest" description="Disordered" evidence="1">
    <location>
        <begin position="65"/>
        <end position="97"/>
    </location>
</feature>
<reference evidence="2 3" key="1">
    <citation type="submission" date="2014-04" db="EMBL/GenBank/DDBJ databases">
        <authorList>
            <consortium name="DOE Joint Genome Institute"/>
            <person name="Kuo A."/>
            <person name="Kohler A."/>
            <person name="Jargeat P."/>
            <person name="Nagy L.G."/>
            <person name="Floudas D."/>
            <person name="Copeland A."/>
            <person name="Barry K.W."/>
            <person name="Cichocki N."/>
            <person name="Veneault-Fourrey C."/>
            <person name="LaButti K."/>
            <person name="Lindquist E.A."/>
            <person name="Lipzen A."/>
            <person name="Lundell T."/>
            <person name="Morin E."/>
            <person name="Murat C."/>
            <person name="Sun H."/>
            <person name="Tunlid A."/>
            <person name="Henrissat B."/>
            <person name="Grigoriev I.V."/>
            <person name="Hibbett D.S."/>
            <person name="Martin F."/>
            <person name="Nordberg H.P."/>
            <person name="Cantor M.N."/>
            <person name="Hua S.X."/>
        </authorList>
    </citation>
    <scope>NUCLEOTIDE SEQUENCE [LARGE SCALE GENOMIC DNA]</scope>
    <source>
        <strain evidence="2 3">Ve08.2h10</strain>
    </source>
</reference>
<evidence type="ECO:0000313" key="2">
    <source>
        <dbReference type="EMBL" id="KIK92896.1"/>
    </source>
</evidence>
<accession>A0A0D0DUR4</accession>
<reference evidence="3" key="2">
    <citation type="submission" date="2015-01" db="EMBL/GenBank/DDBJ databases">
        <title>Evolutionary Origins and Diversification of the Mycorrhizal Mutualists.</title>
        <authorList>
            <consortium name="DOE Joint Genome Institute"/>
            <consortium name="Mycorrhizal Genomics Consortium"/>
            <person name="Kohler A."/>
            <person name="Kuo A."/>
            <person name="Nagy L.G."/>
            <person name="Floudas D."/>
            <person name="Copeland A."/>
            <person name="Barry K.W."/>
            <person name="Cichocki N."/>
            <person name="Veneault-Fourrey C."/>
            <person name="LaButti K."/>
            <person name="Lindquist E.A."/>
            <person name="Lipzen A."/>
            <person name="Lundell T."/>
            <person name="Morin E."/>
            <person name="Murat C."/>
            <person name="Riley R."/>
            <person name="Ohm R."/>
            <person name="Sun H."/>
            <person name="Tunlid A."/>
            <person name="Henrissat B."/>
            <person name="Grigoriev I.V."/>
            <person name="Hibbett D.S."/>
            <person name="Martin F."/>
        </authorList>
    </citation>
    <scope>NUCLEOTIDE SEQUENCE [LARGE SCALE GENOMIC DNA]</scope>
    <source>
        <strain evidence="3">Ve08.2h10</strain>
    </source>
</reference>
<feature type="non-terminal residue" evidence="2">
    <location>
        <position position="1"/>
    </location>
</feature>
<dbReference type="HOGENOM" id="CLU_2110005_0_0_1"/>
<protein>
    <submittedName>
        <fullName evidence="2">Uncharacterized protein</fullName>
    </submittedName>
</protein>
<dbReference type="AlphaFoldDB" id="A0A0D0DUR4"/>
<dbReference type="InParanoid" id="A0A0D0DUR4"/>
<dbReference type="Proteomes" id="UP000054538">
    <property type="component" value="Unassembled WGS sequence"/>
</dbReference>
<proteinExistence type="predicted"/>
<gene>
    <name evidence="2" type="ORF">PAXRUDRAFT_829542</name>
</gene>
<sequence>MTEAGKTFGLICGGCCFVVASTSNSLCSLRPFGFNRSCCSNQGCCGCCCRDSFDEENFDRQMQREMERTRDKTVPIPVEPVDTEPEATKDMLVQAQG</sequence>
<keyword evidence="3" id="KW-1185">Reference proteome</keyword>
<dbReference type="EMBL" id="KN825232">
    <property type="protein sequence ID" value="KIK92896.1"/>
    <property type="molecule type" value="Genomic_DNA"/>
</dbReference>
<organism evidence="2 3">
    <name type="scientific">Paxillus rubicundulus Ve08.2h10</name>
    <dbReference type="NCBI Taxonomy" id="930991"/>
    <lineage>
        <taxon>Eukaryota</taxon>
        <taxon>Fungi</taxon>
        <taxon>Dikarya</taxon>
        <taxon>Basidiomycota</taxon>
        <taxon>Agaricomycotina</taxon>
        <taxon>Agaricomycetes</taxon>
        <taxon>Agaricomycetidae</taxon>
        <taxon>Boletales</taxon>
        <taxon>Paxilineae</taxon>
        <taxon>Paxillaceae</taxon>
        <taxon>Paxillus</taxon>
    </lineage>
</organism>
<name>A0A0D0DUR4_9AGAM</name>